<keyword evidence="1" id="KW-0966">Cell projection</keyword>
<evidence type="ECO:0000313" key="2">
    <source>
        <dbReference type="Proteomes" id="UP000652477"/>
    </source>
</evidence>
<sequence length="125" mass="14234">MPEIGKIVSPQTLRLQHETTAKGENFRSEFEEILREEYKSAPQVQFSRHAVQRMEQRGVEMTGKNLNELSQAVEKARQKGARDTVVIGKQGAFIVNVPNNIVITTITEQEMRQNIFTNIDSAVFM</sequence>
<keyword evidence="2" id="KW-1185">Reference proteome</keyword>
<reference evidence="1" key="1">
    <citation type="submission" date="2020-08" db="EMBL/GenBank/DDBJ databases">
        <title>Genome public.</title>
        <authorList>
            <person name="Liu C."/>
            <person name="Sun Q."/>
        </authorList>
    </citation>
    <scope>NUCLEOTIDE SEQUENCE</scope>
    <source>
        <strain evidence="1">NSJ-55</strain>
    </source>
</reference>
<organism evidence="1 2">
    <name type="scientific">Mediterraneibacter hominis</name>
    <dbReference type="NCBI Taxonomy" id="2763054"/>
    <lineage>
        <taxon>Bacteria</taxon>
        <taxon>Bacillati</taxon>
        <taxon>Bacillota</taxon>
        <taxon>Clostridia</taxon>
        <taxon>Lachnospirales</taxon>
        <taxon>Lachnospiraceae</taxon>
        <taxon>Mediterraneibacter</taxon>
    </lineage>
</organism>
<keyword evidence="1" id="KW-0969">Cilium</keyword>
<accession>A0A923RQB5</accession>
<evidence type="ECO:0000313" key="1">
    <source>
        <dbReference type="EMBL" id="MBC5689340.1"/>
    </source>
</evidence>
<gene>
    <name evidence="1" type="ORF">H8S37_10470</name>
</gene>
<protein>
    <submittedName>
        <fullName evidence="1">Flagellar biosynthesis protein</fullName>
    </submittedName>
</protein>
<dbReference type="Pfam" id="PF12611">
    <property type="entry name" value="Flagellar_put"/>
    <property type="match status" value="1"/>
</dbReference>
<dbReference type="RefSeq" id="WP_186876012.1">
    <property type="nucleotide sequence ID" value="NZ_JACOPF010000002.1"/>
</dbReference>
<dbReference type="AlphaFoldDB" id="A0A923RQB5"/>
<dbReference type="InterPro" id="IPR013367">
    <property type="entry name" value="Flagellar_put"/>
</dbReference>
<dbReference type="Proteomes" id="UP000652477">
    <property type="component" value="Unassembled WGS sequence"/>
</dbReference>
<comment type="caution">
    <text evidence="1">The sequence shown here is derived from an EMBL/GenBank/DDBJ whole genome shotgun (WGS) entry which is preliminary data.</text>
</comment>
<dbReference type="EMBL" id="JACOPF010000002">
    <property type="protein sequence ID" value="MBC5689340.1"/>
    <property type="molecule type" value="Genomic_DNA"/>
</dbReference>
<keyword evidence="1" id="KW-0282">Flagellum</keyword>
<name>A0A923RQB5_9FIRM</name>
<proteinExistence type="predicted"/>
<dbReference type="NCBIfam" id="TIGR02530">
    <property type="entry name" value="flg_new"/>
    <property type="match status" value="1"/>
</dbReference>